<dbReference type="Proteomes" id="UP001497522">
    <property type="component" value="Chromosome 8"/>
</dbReference>
<evidence type="ECO:0000256" key="2">
    <source>
        <dbReference type="ARBA" id="ARBA00022737"/>
    </source>
</evidence>
<evidence type="ECO:0000313" key="6">
    <source>
        <dbReference type="EMBL" id="CAK9881232.1"/>
    </source>
</evidence>
<dbReference type="InterPro" id="IPR011992">
    <property type="entry name" value="EF-hand-dom_pair"/>
</dbReference>
<dbReference type="InterPro" id="IPR018247">
    <property type="entry name" value="EF_Hand_1_Ca_BS"/>
</dbReference>
<dbReference type="InterPro" id="IPR002048">
    <property type="entry name" value="EF_hand_dom"/>
</dbReference>
<feature type="domain" description="EF-hand" evidence="5">
    <location>
        <begin position="273"/>
        <end position="308"/>
    </location>
</feature>
<name>A0ABP1BXS6_9BRYO</name>
<evidence type="ECO:0000259" key="5">
    <source>
        <dbReference type="PROSITE" id="PS50222"/>
    </source>
</evidence>
<dbReference type="Gene3D" id="1.10.238.10">
    <property type="entry name" value="EF-hand"/>
    <property type="match status" value="2"/>
</dbReference>
<keyword evidence="2" id="KW-0677">Repeat</keyword>
<protein>
    <recommendedName>
        <fullName evidence="5">EF-hand domain-containing protein</fullName>
    </recommendedName>
</protein>
<keyword evidence="3" id="KW-0106">Calcium</keyword>
<feature type="region of interest" description="Disordered" evidence="4">
    <location>
        <begin position="1"/>
        <end position="22"/>
    </location>
</feature>
<gene>
    <name evidence="6" type="ORF">CSSPJE1EN2_LOCUS22631</name>
</gene>
<proteinExistence type="predicted"/>
<dbReference type="PROSITE" id="PS00018">
    <property type="entry name" value="EF_HAND_1"/>
    <property type="match status" value="4"/>
</dbReference>
<accession>A0ABP1BXS6</accession>
<dbReference type="SUPFAM" id="SSF47473">
    <property type="entry name" value="EF-hand"/>
    <property type="match status" value="1"/>
</dbReference>
<dbReference type="PRINTS" id="PR01697">
    <property type="entry name" value="PARVALBUMIN"/>
</dbReference>
<dbReference type="Pfam" id="PF13499">
    <property type="entry name" value="EF-hand_7"/>
    <property type="match status" value="2"/>
</dbReference>
<feature type="domain" description="EF-hand" evidence="5">
    <location>
        <begin position="311"/>
        <end position="346"/>
    </location>
</feature>
<dbReference type="EMBL" id="OZ023709">
    <property type="protein sequence ID" value="CAK9881232.1"/>
    <property type="molecule type" value="Genomic_DNA"/>
</dbReference>
<organism evidence="6 7">
    <name type="scientific">Sphagnum jensenii</name>
    <dbReference type="NCBI Taxonomy" id="128206"/>
    <lineage>
        <taxon>Eukaryota</taxon>
        <taxon>Viridiplantae</taxon>
        <taxon>Streptophyta</taxon>
        <taxon>Embryophyta</taxon>
        <taxon>Bryophyta</taxon>
        <taxon>Sphagnophytina</taxon>
        <taxon>Sphagnopsida</taxon>
        <taxon>Sphagnales</taxon>
        <taxon>Sphagnaceae</taxon>
        <taxon>Sphagnum</taxon>
    </lineage>
</organism>
<evidence type="ECO:0000256" key="3">
    <source>
        <dbReference type="ARBA" id="ARBA00022837"/>
    </source>
</evidence>
<reference evidence="6" key="1">
    <citation type="submission" date="2024-03" db="EMBL/GenBank/DDBJ databases">
        <authorList>
            <consortium name="ELIXIR-Norway"/>
            <consortium name="Elixir Norway"/>
        </authorList>
    </citation>
    <scope>NUCLEOTIDE SEQUENCE</scope>
</reference>
<evidence type="ECO:0000313" key="7">
    <source>
        <dbReference type="Proteomes" id="UP001497522"/>
    </source>
</evidence>
<evidence type="ECO:0000256" key="1">
    <source>
        <dbReference type="ARBA" id="ARBA00022723"/>
    </source>
</evidence>
<sequence>MIMNFLPLGGGRGGGEEEEETVHPNDVDHNVDQLHDFNRHSKQIADQCSSGIESQSFEFNLEDAWHYGFVLNSHPSKTKLSAGVITRQQEEAPPSSSLIFSFQEGRPAESDAIFHAESDSRSLLSEHLAADTSDSSQSINGSFSKLESCFTAAGSSIAAVGASCSRNARHKREMERLFATYDEDNDGHISRRELGSVMQKLGMEATDEELNCMLKSVDKNGDGLVDFEEFVDFQASLSVAPGNVASTLAGAGNSEAGNSEANGGIQMIGSTSDDDDDLREAFDVFDKDKNGFICVKELYSVLRSLGISANTTITSCQNMISAVDRNGDGLVDFIEFKDLMTAESFS</sequence>
<dbReference type="PANTHER" id="PTHR10891">
    <property type="entry name" value="EF-HAND CALCIUM-BINDING DOMAIN CONTAINING PROTEIN"/>
    <property type="match status" value="1"/>
</dbReference>
<evidence type="ECO:0000256" key="4">
    <source>
        <dbReference type="SAM" id="MobiDB-lite"/>
    </source>
</evidence>
<feature type="domain" description="EF-hand" evidence="5">
    <location>
        <begin position="169"/>
        <end position="204"/>
    </location>
</feature>
<keyword evidence="7" id="KW-1185">Reference proteome</keyword>
<dbReference type="InterPro" id="IPR039647">
    <property type="entry name" value="EF_hand_pair_protein_CML-like"/>
</dbReference>
<dbReference type="CDD" id="cd00051">
    <property type="entry name" value="EFh"/>
    <property type="match status" value="2"/>
</dbReference>
<dbReference type="SMART" id="SM00054">
    <property type="entry name" value="EFh"/>
    <property type="match status" value="4"/>
</dbReference>
<feature type="domain" description="EF-hand" evidence="5">
    <location>
        <begin position="205"/>
        <end position="240"/>
    </location>
</feature>
<keyword evidence="1" id="KW-0479">Metal-binding</keyword>
<dbReference type="PROSITE" id="PS50222">
    <property type="entry name" value="EF_HAND_2"/>
    <property type="match status" value="4"/>
</dbReference>